<dbReference type="NCBIfam" id="TIGR02937">
    <property type="entry name" value="sigma70-ECF"/>
    <property type="match status" value="1"/>
</dbReference>
<dbReference type="GO" id="GO:0016987">
    <property type="term" value="F:sigma factor activity"/>
    <property type="evidence" value="ECO:0007669"/>
    <property type="project" value="UniProtKB-KW"/>
</dbReference>
<dbReference type="Pfam" id="PF08281">
    <property type="entry name" value="Sigma70_r4_2"/>
    <property type="match status" value="1"/>
</dbReference>
<name>A0A3B7MS92_9BACT</name>
<keyword evidence="8" id="KW-1185">Reference proteome</keyword>
<sequence>MKGSPTYTEQELVSLLKQRAQAAFSYLYDNYSATLNGVIFGILQDGEVSGDVLQEVFVKIWRQIEHYDPAKGRLFTWMYNIARTTAIDTLRSRDWKNSQRNNSLTEEYTLLRDSVPHPGEDLGLRKIVQHLKEDYKVLVELSYFQGYTQEEIAGMLNIPLGTVKTRIRAAILQLRQQVKL</sequence>
<gene>
    <name evidence="7" type="ORF">D3H65_05040</name>
</gene>
<feature type="domain" description="RNA polymerase sigma factor 70 region 4 type 2" evidence="6">
    <location>
        <begin position="124"/>
        <end position="173"/>
    </location>
</feature>
<dbReference type="InterPro" id="IPR039425">
    <property type="entry name" value="RNA_pol_sigma-70-like"/>
</dbReference>
<dbReference type="GO" id="GO:0006352">
    <property type="term" value="P:DNA-templated transcription initiation"/>
    <property type="evidence" value="ECO:0007669"/>
    <property type="project" value="InterPro"/>
</dbReference>
<accession>A0A3B7MS92</accession>
<dbReference type="InterPro" id="IPR013249">
    <property type="entry name" value="RNA_pol_sigma70_r4_t2"/>
</dbReference>
<dbReference type="CDD" id="cd06171">
    <property type="entry name" value="Sigma70_r4"/>
    <property type="match status" value="1"/>
</dbReference>
<keyword evidence="2" id="KW-0805">Transcription regulation</keyword>
<dbReference type="Proteomes" id="UP000263900">
    <property type="component" value="Chromosome"/>
</dbReference>
<evidence type="ECO:0000259" key="5">
    <source>
        <dbReference type="Pfam" id="PF04542"/>
    </source>
</evidence>
<evidence type="ECO:0000256" key="3">
    <source>
        <dbReference type="ARBA" id="ARBA00023082"/>
    </source>
</evidence>
<dbReference type="InterPro" id="IPR014284">
    <property type="entry name" value="RNA_pol_sigma-70_dom"/>
</dbReference>
<dbReference type="PANTHER" id="PTHR43133">
    <property type="entry name" value="RNA POLYMERASE ECF-TYPE SIGMA FACTO"/>
    <property type="match status" value="1"/>
</dbReference>
<evidence type="ECO:0000313" key="8">
    <source>
        <dbReference type="Proteomes" id="UP000263900"/>
    </source>
</evidence>
<dbReference type="Gene3D" id="1.10.1740.10">
    <property type="match status" value="1"/>
</dbReference>
<dbReference type="PANTHER" id="PTHR43133:SF62">
    <property type="entry name" value="RNA POLYMERASE SIGMA FACTOR SIGZ"/>
    <property type="match status" value="1"/>
</dbReference>
<dbReference type="InterPro" id="IPR036388">
    <property type="entry name" value="WH-like_DNA-bd_sf"/>
</dbReference>
<proteinExistence type="inferred from homology"/>
<dbReference type="InterPro" id="IPR013324">
    <property type="entry name" value="RNA_pol_sigma_r3/r4-like"/>
</dbReference>
<dbReference type="Gene3D" id="1.10.10.10">
    <property type="entry name" value="Winged helix-like DNA-binding domain superfamily/Winged helix DNA-binding domain"/>
    <property type="match status" value="1"/>
</dbReference>
<dbReference type="EMBL" id="CP032157">
    <property type="protein sequence ID" value="AXY73381.1"/>
    <property type="molecule type" value="Genomic_DNA"/>
</dbReference>
<dbReference type="SUPFAM" id="SSF88946">
    <property type="entry name" value="Sigma2 domain of RNA polymerase sigma factors"/>
    <property type="match status" value="1"/>
</dbReference>
<reference evidence="7 8" key="1">
    <citation type="submission" date="2018-09" db="EMBL/GenBank/DDBJ databases">
        <title>Genome sequencing of strain 6GH32-13.</title>
        <authorList>
            <person name="Weon H.-Y."/>
            <person name="Heo J."/>
            <person name="Kwon S.-W."/>
        </authorList>
    </citation>
    <scope>NUCLEOTIDE SEQUENCE [LARGE SCALE GENOMIC DNA]</scope>
    <source>
        <strain evidence="7 8">5GH32-13</strain>
    </source>
</reference>
<evidence type="ECO:0000256" key="4">
    <source>
        <dbReference type="ARBA" id="ARBA00023163"/>
    </source>
</evidence>
<dbReference type="GO" id="GO:0003677">
    <property type="term" value="F:DNA binding"/>
    <property type="evidence" value="ECO:0007669"/>
    <property type="project" value="InterPro"/>
</dbReference>
<dbReference type="OrthoDB" id="9790423at2"/>
<evidence type="ECO:0000259" key="6">
    <source>
        <dbReference type="Pfam" id="PF08281"/>
    </source>
</evidence>
<dbReference type="InterPro" id="IPR007627">
    <property type="entry name" value="RNA_pol_sigma70_r2"/>
</dbReference>
<feature type="domain" description="RNA polymerase sigma-70 region 2" evidence="5">
    <location>
        <begin position="27"/>
        <end position="95"/>
    </location>
</feature>
<dbReference type="KEGG" id="pseg:D3H65_05040"/>
<dbReference type="SUPFAM" id="SSF88659">
    <property type="entry name" value="Sigma3 and sigma4 domains of RNA polymerase sigma factors"/>
    <property type="match status" value="1"/>
</dbReference>
<evidence type="ECO:0000256" key="2">
    <source>
        <dbReference type="ARBA" id="ARBA00023015"/>
    </source>
</evidence>
<dbReference type="AlphaFoldDB" id="A0A3B7MS92"/>
<protein>
    <submittedName>
        <fullName evidence="7">Sigma-70 family RNA polymerase sigma factor</fullName>
    </submittedName>
</protein>
<dbReference type="RefSeq" id="WP_119049219.1">
    <property type="nucleotide sequence ID" value="NZ_CP032157.1"/>
</dbReference>
<dbReference type="InterPro" id="IPR013325">
    <property type="entry name" value="RNA_pol_sigma_r2"/>
</dbReference>
<organism evidence="7 8">
    <name type="scientific">Paraflavitalea soli</name>
    <dbReference type="NCBI Taxonomy" id="2315862"/>
    <lineage>
        <taxon>Bacteria</taxon>
        <taxon>Pseudomonadati</taxon>
        <taxon>Bacteroidota</taxon>
        <taxon>Chitinophagia</taxon>
        <taxon>Chitinophagales</taxon>
        <taxon>Chitinophagaceae</taxon>
        <taxon>Paraflavitalea</taxon>
    </lineage>
</organism>
<keyword evidence="4" id="KW-0804">Transcription</keyword>
<evidence type="ECO:0000256" key="1">
    <source>
        <dbReference type="ARBA" id="ARBA00010641"/>
    </source>
</evidence>
<evidence type="ECO:0000313" key="7">
    <source>
        <dbReference type="EMBL" id="AXY73381.1"/>
    </source>
</evidence>
<keyword evidence="3" id="KW-0731">Sigma factor</keyword>
<dbReference type="Pfam" id="PF04542">
    <property type="entry name" value="Sigma70_r2"/>
    <property type="match status" value="1"/>
</dbReference>
<comment type="similarity">
    <text evidence="1">Belongs to the sigma-70 factor family. ECF subfamily.</text>
</comment>